<feature type="transmembrane region" description="Helical" evidence="16">
    <location>
        <begin position="428"/>
        <end position="453"/>
    </location>
</feature>
<evidence type="ECO:0000256" key="2">
    <source>
        <dbReference type="ARBA" id="ARBA00022448"/>
    </source>
</evidence>
<dbReference type="Pfam" id="PF07664">
    <property type="entry name" value="FeoB_C"/>
    <property type="match status" value="1"/>
</dbReference>
<keyword evidence="10 14" id="KW-0342">GTP-binding</keyword>
<dbReference type="InterPro" id="IPR027417">
    <property type="entry name" value="P-loop_NTPase"/>
</dbReference>
<dbReference type="EMBL" id="DQVE01000049">
    <property type="protein sequence ID" value="HIP98671.1"/>
    <property type="molecule type" value="Genomic_DNA"/>
</dbReference>
<dbReference type="Proteomes" id="UP000606463">
    <property type="component" value="Unassembled WGS sequence"/>
</dbReference>
<keyword evidence="11 16" id="KW-0472">Membrane</keyword>
<evidence type="ECO:0000256" key="8">
    <source>
        <dbReference type="ARBA" id="ARBA00023004"/>
    </source>
</evidence>
<gene>
    <name evidence="18" type="primary">feoB</name>
    <name evidence="18" type="ORF">EYH37_04845</name>
</gene>
<feature type="transmembrane region" description="Helical" evidence="16">
    <location>
        <begin position="284"/>
        <end position="307"/>
    </location>
</feature>
<dbReference type="GO" id="GO:0005886">
    <property type="term" value="C:plasma membrane"/>
    <property type="evidence" value="ECO:0007669"/>
    <property type="project" value="UniProtKB-SubCell"/>
</dbReference>
<feature type="binding site" evidence="14">
    <location>
        <begin position="12"/>
        <end position="19"/>
    </location>
    <ligand>
        <name>GTP</name>
        <dbReference type="ChEBI" id="CHEBI:37565"/>
        <label>1</label>
    </ligand>
</feature>
<dbReference type="Pfam" id="PF02421">
    <property type="entry name" value="FeoB_N"/>
    <property type="match status" value="1"/>
</dbReference>
<keyword evidence="9" id="KW-0406">Ion transport</keyword>
<evidence type="ECO:0000256" key="4">
    <source>
        <dbReference type="ARBA" id="ARBA00022496"/>
    </source>
</evidence>
<keyword evidence="15" id="KW-0460">Magnesium</keyword>
<evidence type="ECO:0000256" key="16">
    <source>
        <dbReference type="RuleBase" id="RU362098"/>
    </source>
</evidence>
<name>A0A9D0YQ26_AQUAO</name>
<dbReference type="InterPro" id="IPR041069">
    <property type="entry name" value="FeoB_Cyto"/>
</dbReference>
<dbReference type="PROSITE" id="PS51711">
    <property type="entry name" value="G_FEOB"/>
    <property type="match status" value="1"/>
</dbReference>
<comment type="caution">
    <text evidence="18">The sequence shown here is derived from an EMBL/GenBank/DDBJ whole genome shotgun (WGS) entry which is preliminary data.</text>
</comment>
<feature type="transmembrane region" description="Helical" evidence="16">
    <location>
        <begin position="690"/>
        <end position="713"/>
    </location>
</feature>
<keyword evidence="3" id="KW-1003">Cell membrane</keyword>
<feature type="transmembrane region" description="Helical" evidence="16">
    <location>
        <begin position="518"/>
        <end position="537"/>
    </location>
</feature>
<evidence type="ECO:0000256" key="15">
    <source>
        <dbReference type="PIRSR" id="PIRSR603373-2"/>
    </source>
</evidence>
<dbReference type="InterPro" id="IPR003373">
    <property type="entry name" value="Fe2_transport_prot-B"/>
</dbReference>
<keyword evidence="2 16" id="KW-0813">Transport</keyword>
<evidence type="ECO:0000256" key="9">
    <source>
        <dbReference type="ARBA" id="ARBA00023065"/>
    </source>
</evidence>
<keyword evidence="8 16" id="KW-0408">Iron</keyword>
<feature type="transmembrane region" description="Helical" evidence="16">
    <location>
        <begin position="399"/>
        <end position="416"/>
    </location>
</feature>
<comment type="function">
    <text evidence="16">Probable transporter of a GTP-driven Fe(2+) uptake system.</text>
</comment>
<sequence length="717" mass="81095">MDKKTIKVALVGQPNVGKSSLIYQIAGGNVQIGNWAGITTTKHTAVVEYNNYRIELVDLPGIYTLSPYTPEERIARDFLIFEKPDVIVNVLETPLLERNLFLTSQILELETPTVLALNMWDEFTSKGYSLDLETLQKELKVFAVPVIGKTGWNKEKLLELIVSAYEKGKKPKFFRFSKLVEEILEKIWEKLEKQSFVSLFPKRWLQIKALEGDEYLSKFLKEKFNFDLLGCCSKERHYISEAFNAPPDEVITEERYKAISRLVSKVLKRSKEVKPSLQDRIDNLLLNPFVSIPLFFITMFLVFKITFDVSTPFADWIDGFVSFVGKYTSLLLENFGFPEWVISLMTNGIIGGIGFFLTFVPVLVFMYLALGFLEHSGFFARIAFATDRLVRSVGLTGKSVVPMILGFGCNVPAILATRTLENEKLRKLTALLIPFMSCSARLPVYVLIALTFFPSHPEVVVFGMYLLGVVVALVIAIVMNKTIFRKTTELPFVVELPPYRLPSVKEILRSMWTPVWEFIHRAGTVIFLANLVVWILINIPYGNPPEKTILGKTSSVIQPIFKPAGFGEHWENVAVLIPGFLAKEVVVASYATLLGVEMEEEPPKEEPKFWEDLKSQIEGFIEATKDAVKSLINYLIPSVFEVEEPSSPLLEAIKNKFNKASALAFIVFVLLYTPCAATVAVLAQEFGFKFAIFSTILNLSVAWITSVITYWLFSFIL</sequence>
<evidence type="ECO:0000256" key="12">
    <source>
        <dbReference type="ARBA" id="ARBA00031200"/>
    </source>
</evidence>
<reference evidence="18" key="1">
    <citation type="journal article" date="2020" name="ISME J.">
        <title>Gammaproteobacteria mediating utilization of methyl-, sulfur- and petroleum organic compounds in deep ocean hydrothermal plumes.</title>
        <authorList>
            <person name="Zhou Z."/>
            <person name="Liu Y."/>
            <person name="Pan J."/>
            <person name="Cron B.R."/>
            <person name="Toner B.M."/>
            <person name="Anantharaman K."/>
            <person name="Breier J.A."/>
            <person name="Dick G.J."/>
            <person name="Li M."/>
        </authorList>
    </citation>
    <scope>NUCLEOTIDE SEQUENCE</scope>
    <source>
        <strain evidence="18">SZUA-1501</strain>
    </source>
</reference>
<dbReference type="Pfam" id="PF07670">
    <property type="entry name" value="Gate"/>
    <property type="match status" value="2"/>
</dbReference>
<dbReference type="GO" id="GO:0015093">
    <property type="term" value="F:ferrous iron transmembrane transporter activity"/>
    <property type="evidence" value="ECO:0007669"/>
    <property type="project" value="UniProtKB-UniRule"/>
</dbReference>
<keyword evidence="7 16" id="KW-1133">Transmembrane helix</keyword>
<keyword evidence="15" id="KW-0479">Metal-binding</keyword>
<dbReference type="InterPro" id="IPR011640">
    <property type="entry name" value="Fe2_transport_prot_B_C"/>
</dbReference>
<feature type="domain" description="FeoB-type G" evidence="17">
    <location>
        <begin position="5"/>
        <end position="167"/>
    </location>
</feature>
<dbReference type="Gene3D" id="1.10.287.1770">
    <property type="match status" value="1"/>
</dbReference>
<keyword evidence="6 14" id="KW-0547">Nucleotide-binding</keyword>
<keyword evidence="5 16" id="KW-0812">Transmembrane</keyword>
<evidence type="ECO:0000256" key="13">
    <source>
        <dbReference type="NCBIfam" id="TIGR00437"/>
    </source>
</evidence>
<dbReference type="PANTHER" id="PTHR43185:SF1">
    <property type="entry name" value="FE(2+) TRANSPORTER FEOB"/>
    <property type="match status" value="1"/>
</dbReference>
<dbReference type="InterPro" id="IPR050860">
    <property type="entry name" value="FeoB_GTPase"/>
</dbReference>
<dbReference type="GO" id="GO:0046872">
    <property type="term" value="F:metal ion binding"/>
    <property type="evidence" value="ECO:0007669"/>
    <property type="project" value="UniProtKB-KW"/>
</dbReference>
<comment type="similarity">
    <text evidence="16">Belongs to the TRAFAC class TrmE-Era-EngA-EngB-Septin-like GTPase superfamily. FeoB GTPase (TC 9.A.8) family.</text>
</comment>
<dbReference type="CDD" id="cd01879">
    <property type="entry name" value="FeoB"/>
    <property type="match status" value="1"/>
</dbReference>
<dbReference type="NCBIfam" id="TIGR00231">
    <property type="entry name" value="small_GTP"/>
    <property type="match status" value="1"/>
</dbReference>
<evidence type="ECO:0000313" key="19">
    <source>
        <dbReference type="Proteomes" id="UP000606463"/>
    </source>
</evidence>
<dbReference type="NCBIfam" id="TIGR00437">
    <property type="entry name" value="feoB"/>
    <property type="match status" value="1"/>
</dbReference>
<dbReference type="Pfam" id="PF17910">
    <property type="entry name" value="FeoB_Cyto"/>
    <property type="match status" value="1"/>
</dbReference>
<feature type="binding site" evidence="14">
    <location>
        <begin position="118"/>
        <end position="121"/>
    </location>
    <ligand>
        <name>GTP</name>
        <dbReference type="ChEBI" id="CHEBI:37565"/>
        <label>1</label>
    </ligand>
</feature>
<keyword evidence="4 16" id="KW-0410">Iron transport</keyword>
<evidence type="ECO:0000256" key="3">
    <source>
        <dbReference type="ARBA" id="ARBA00022475"/>
    </source>
</evidence>
<dbReference type="InterPro" id="IPR011642">
    <property type="entry name" value="Gate_dom"/>
</dbReference>
<dbReference type="GO" id="GO:0005525">
    <property type="term" value="F:GTP binding"/>
    <property type="evidence" value="ECO:0007669"/>
    <property type="project" value="UniProtKB-KW"/>
</dbReference>
<evidence type="ECO:0000256" key="1">
    <source>
        <dbReference type="ARBA" id="ARBA00004651"/>
    </source>
</evidence>
<evidence type="ECO:0000256" key="7">
    <source>
        <dbReference type="ARBA" id="ARBA00022989"/>
    </source>
</evidence>
<dbReference type="InterPro" id="IPR030389">
    <property type="entry name" value="G_FEOB_dom"/>
</dbReference>
<protein>
    <recommendedName>
        <fullName evidence="12 13">Ferrous iron transport protein B</fullName>
    </recommendedName>
</protein>
<evidence type="ECO:0000256" key="5">
    <source>
        <dbReference type="ARBA" id="ARBA00022692"/>
    </source>
</evidence>
<feature type="transmembrane region" description="Helical" evidence="16">
    <location>
        <begin position="313"/>
        <end position="332"/>
    </location>
</feature>
<dbReference type="AlphaFoldDB" id="A0A9D0YQ26"/>
<comment type="subcellular location">
    <subcellularLocation>
        <location evidence="16">Cell inner membrane</location>
        <topology evidence="16">Multi-pass membrane protein</topology>
    </subcellularLocation>
    <subcellularLocation>
        <location evidence="1">Cell membrane</location>
        <topology evidence="1">Multi-pass membrane protein</topology>
    </subcellularLocation>
</comment>
<evidence type="ECO:0000259" key="17">
    <source>
        <dbReference type="PROSITE" id="PS51711"/>
    </source>
</evidence>
<feature type="transmembrane region" description="Helical" evidence="16">
    <location>
        <begin position="662"/>
        <end position="683"/>
    </location>
</feature>
<accession>A0A9D0YQ26</accession>
<evidence type="ECO:0000256" key="14">
    <source>
        <dbReference type="PIRSR" id="PIRSR603373-1"/>
    </source>
</evidence>
<evidence type="ECO:0000256" key="11">
    <source>
        <dbReference type="ARBA" id="ARBA00023136"/>
    </source>
</evidence>
<dbReference type="SUPFAM" id="SSF52540">
    <property type="entry name" value="P-loop containing nucleoside triphosphate hydrolases"/>
    <property type="match status" value="1"/>
</dbReference>
<evidence type="ECO:0000313" key="18">
    <source>
        <dbReference type="EMBL" id="HIP98671.1"/>
    </source>
</evidence>
<evidence type="ECO:0000256" key="6">
    <source>
        <dbReference type="ARBA" id="ARBA00022741"/>
    </source>
</evidence>
<organism evidence="18 19">
    <name type="scientific">Aquifex aeolicus</name>
    <dbReference type="NCBI Taxonomy" id="63363"/>
    <lineage>
        <taxon>Bacteria</taxon>
        <taxon>Pseudomonadati</taxon>
        <taxon>Aquificota</taxon>
        <taxon>Aquificia</taxon>
        <taxon>Aquificales</taxon>
        <taxon>Aquificaceae</taxon>
        <taxon>Aquifex</taxon>
    </lineage>
</organism>
<evidence type="ECO:0000256" key="10">
    <source>
        <dbReference type="ARBA" id="ARBA00023134"/>
    </source>
</evidence>
<dbReference type="PANTHER" id="PTHR43185">
    <property type="entry name" value="FERROUS IRON TRANSPORT PROTEIN B"/>
    <property type="match status" value="1"/>
</dbReference>
<dbReference type="Gene3D" id="3.40.50.300">
    <property type="entry name" value="P-loop containing nucleotide triphosphate hydrolases"/>
    <property type="match status" value="1"/>
</dbReference>
<feature type="transmembrane region" description="Helical" evidence="16">
    <location>
        <begin position="459"/>
        <end position="479"/>
    </location>
</feature>
<feature type="binding site" evidence="14">
    <location>
        <begin position="58"/>
        <end position="61"/>
    </location>
    <ligand>
        <name>GTP</name>
        <dbReference type="ChEBI" id="CHEBI:37565"/>
        <label>1</label>
    </ligand>
</feature>
<proteinExistence type="inferred from homology"/>
<feature type="transmembrane region" description="Helical" evidence="16">
    <location>
        <begin position="344"/>
        <end position="370"/>
    </location>
</feature>
<feature type="binding site" evidence="15">
    <location>
        <position position="27"/>
    </location>
    <ligand>
        <name>Mg(2+)</name>
        <dbReference type="ChEBI" id="CHEBI:18420"/>
        <label>2</label>
    </ligand>
</feature>
<dbReference type="InterPro" id="IPR005225">
    <property type="entry name" value="Small_GTP-bd"/>
</dbReference>